<comment type="subcellular location">
    <subcellularLocation>
        <location evidence="1">Cell membrane</location>
        <topology evidence="1">Multi-pass membrane protein</topology>
    </subcellularLocation>
</comment>
<organism evidence="7 8">
    <name type="scientific">Marininema mesophilum</name>
    <dbReference type="NCBI Taxonomy" id="1048340"/>
    <lineage>
        <taxon>Bacteria</taxon>
        <taxon>Bacillati</taxon>
        <taxon>Bacillota</taxon>
        <taxon>Bacilli</taxon>
        <taxon>Bacillales</taxon>
        <taxon>Thermoactinomycetaceae</taxon>
        <taxon>Marininema</taxon>
    </lineage>
</organism>
<keyword evidence="4 6" id="KW-1133">Transmembrane helix</keyword>
<evidence type="ECO:0000256" key="4">
    <source>
        <dbReference type="ARBA" id="ARBA00022989"/>
    </source>
</evidence>
<protein>
    <submittedName>
        <fullName evidence="7">Cytochrome c oxidase subunit 4</fullName>
    </submittedName>
</protein>
<feature type="transmembrane region" description="Helical" evidence="6">
    <location>
        <begin position="50"/>
        <end position="71"/>
    </location>
</feature>
<feature type="transmembrane region" description="Helical" evidence="6">
    <location>
        <begin position="21"/>
        <end position="44"/>
    </location>
</feature>
<gene>
    <name evidence="7" type="ORF">SAMN05444487_106130</name>
</gene>
<dbReference type="OrthoDB" id="2989516at2"/>
<dbReference type="Proteomes" id="UP000198534">
    <property type="component" value="Unassembled WGS sequence"/>
</dbReference>
<evidence type="ECO:0000256" key="6">
    <source>
        <dbReference type="SAM" id="Phobius"/>
    </source>
</evidence>
<dbReference type="InterPro" id="IPR005171">
    <property type="entry name" value="Cyt_c_oxidase_su4_prok"/>
</dbReference>
<keyword evidence="3 6" id="KW-0812">Transmembrane</keyword>
<evidence type="ECO:0000256" key="3">
    <source>
        <dbReference type="ARBA" id="ARBA00022692"/>
    </source>
</evidence>
<dbReference type="AlphaFoldDB" id="A0A1H2WHW4"/>
<evidence type="ECO:0000313" key="7">
    <source>
        <dbReference type="EMBL" id="SDW79854.1"/>
    </source>
</evidence>
<accession>A0A1H2WHW4</accession>
<name>A0A1H2WHW4_9BACL</name>
<dbReference type="STRING" id="1048340.SAMN05444487_106130"/>
<evidence type="ECO:0000256" key="2">
    <source>
        <dbReference type="ARBA" id="ARBA00022475"/>
    </source>
</evidence>
<feature type="transmembrane region" description="Helical" evidence="6">
    <location>
        <begin position="78"/>
        <end position="100"/>
    </location>
</feature>
<keyword evidence="8" id="KW-1185">Reference proteome</keyword>
<evidence type="ECO:0000313" key="8">
    <source>
        <dbReference type="Proteomes" id="UP000198534"/>
    </source>
</evidence>
<dbReference type="Pfam" id="PF03626">
    <property type="entry name" value="COX4_pro"/>
    <property type="match status" value="1"/>
</dbReference>
<sequence>MQTNVQQNTSTSASQDSSMKYVLSFVWMLLLTGASFAIVIMRLVPEGMVIPALLILALLQVLLQFFTFMHLDLKKNGLTVIFTFSGIGIGVICAVALWLIS</sequence>
<dbReference type="RefSeq" id="WP_091738707.1">
    <property type="nucleotide sequence ID" value="NZ_FNNQ01000006.1"/>
</dbReference>
<reference evidence="7 8" key="1">
    <citation type="submission" date="2016-10" db="EMBL/GenBank/DDBJ databases">
        <authorList>
            <person name="de Groot N.N."/>
        </authorList>
    </citation>
    <scope>NUCLEOTIDE SEQUENCE [LARGE SCALE GENOMIC DNA]</scope>
    <source>
        <strain evidence="7 8">DSM 45610</strain>
    </source>
</reference>
<keyword evidence="5 6" id="KW-0472">Membrane</keyword>
<dbReference type="GO" id="GO:0005886">
    <property type="term" value="C:plasma membrane"/>
    <property type="evidence" value="ECO:0007669"/>
    <property type="project" value="UniProtKB-SubCell"/>
</dbReference>
<evidence type="ECO:0000256" key="1">
    <source>
        <dbReference type="ARBA" id="ARBA00004651"/>
    </source>
</evidence>
<keyword evidence="2" id="KW-1003">Cell membrane</keyword>
<proteinExistence type="predicted"/>
<dbReference type="EMBL" id="FNNQ01000006">
    <property type="protein sequence ID" value="SDW79854.1"/>
    <property type="molecule type" value="Genomic_DNA"/>
</dbReference>
<evidence type="ECO:0000256" key="5">
    <source>
        <dbReference type="ARBA" id="ARBA00023136"/>
    </source>
</evidence>